<protein>
    <recommendedName>
        <fullName evidence="4">Secreted protein</fullName>
    </recommendedName>
</protein>
<evidence type="ECO:0008006" key="4">
    <source>
        <dbReference type="Google" id="ProtNLM"/>
    </source>
</evidence>
<gene>
    <name evidence="2" type="ORF">SASPL_152249</name>
</gene>
<dbReference type="AlphaFoldDB" id="A0A8X8W2R5"/>
<keyword evidence="1" id="KW-0732">Signal</keyword>
<keyword evidence="3" id="KW-1185">Reference proteome</keyword>
<sequence length="97" mass="11534">MSFWLCCFQFLLLILDFEWADMQSQVVCSGCKTFLLYRPELQMFAVQFAMWDGNGSIDMWRLPHLAYACSWSNQCQVFLLSHCKSCARYRLDNIFTY</sequence>
<comment type="caution">
    <text evidence="2">The sequence shown here is derived from an EMBL/GenBank/DDBJ whole genome shotgun (WGS) entry which is preliminary data.</text>
</comment>
<reference evidence="2" key="2">
    <citation type="submission" date="2020-08" db="EMBL/GenBank/DDBJ databases">
        <title>Plant Genome Project.</title>
        <authorList>
            <person name="Zhang R.-G."/>
        </authorList>
    </citation>
    <scope>NUCLEOTIDE SEQUENCE</scope>
    <source>
        <strain evidence="2">Huo1</strain>
        <tissue evidence="2">Leaf</tissue>
    </source>
</reference>
<dbReference type="Proteomes" id="UP000298416">
    <property type="component" value="Unassembled WGS sequence"/>
</dbReference>
<feature type="signal peptide" evidence="1">
    <location>
        <begin position="1"/>
        <end position="20"/>
    </location>
</feature>
<evidence type="ECO:0000256" key="1">
    <source>
        <dbReference type="SAM" id="SignalP"/>
    </source>
</evidence>
<evidence type="ECO:0000313" key="2">
    <source>
        <dbReference type="EMBL" id="KAG6387067.1"/>
    </source>
</evidence>
<organism evidence="2">
    <name type="scientific">Salvia splendens</name>
    <name type="common">Scarlet sage</name>
    <dbReference type="NCBI Taxonomy" id="180675"/>
    <lineage>
        <taxon>Eukaryota</taxon>
        <taxon>Viridiplantae</taxon>
        <taxon>Streptophyta</taxon>
        <taxon>Embryophyta</taxon>
        <taxon>Tracheophyta</taxon>
        <taxon>Spermatophyta</taxon>
        <taxon>Magnoliopsida</taxon>
        <taxon>eudicotyledons</taxon>
        <taxon>Gunneridae</taxon>
        <taxon>Pentapetalae</taxon>
        <taxon>asterids</taxon>
        <taxon>lamiids</taxon>
        <taxon>Lamiales</taxon>
        <taxon>Lamiaceae</taxon>
        <taxon>Nepetoideae</taxon>
        <taxon>Mentheae</taxon>
        <taxon>Salviinae</taxon>
        <taxon>Salvia</taxon>
        <taxon>Salvia subgen. Calosphace</taxon>
        <taxon>core Calosphace</taxon>
    </lineage>
</organism>
<evidence type="ECO:0000313" key="3">
    <source>
        <dbReference type="Proteomes" id="UP000298416"/>
    </source>
</evidence>
<accession>A0A8X8W2R5</accession>
<proteinExistence type="predicted"/>
<dbReference type="EMBL" id="PNBA02000021">
    <property type="protein sequence ID" value="KAG6387067.1"/>
    <property type="molecule type" value="Genomic_DNA"/>
</dbReference>
<reference evidence="2" key="1">
    <citation type="submission" date="2018-01" db="EMBL/GenBank/DDBJ databases">
        <authorList>
            <person name="Mao J.F."/>
        </authorList>
    </citation>
    <scope>NUCLEOTIDE SEQUENCE</scope>
    <source>
        <strain evidence="2">Huo1</strain>
        <tissue evidence="2">Leaf</tissue>
    </source>
</reference>
<name>A0A8X8W2R5_SALSN</name>
<feature type="chain" id="PRO_5036487294" description="Secreted protein" evidence="1">
    <location>
        <begin position="21"/>
        <end position="97"/>
    </location>
</feature>